<dbReference type="Proteomes" id="UP001188597">
    <property type="component" value="Unassembled WGS sequence"/>
</dbReference>
<organism evidence="4 5">
    <name type="scientific">Escallonia herrerae</name>
    <dbReference type="NCBI Taxonomy" id="1293975"/>
    <lineage>
        <taxon>Eukaryota</taxon>
        <taxon>Viridiplantae</taxon>
        <taxon>Streptophyta</taxon>
        <taxon>Embryophyta</taxon>
        <taxon>Tracheophyta</taxon>
        <taxon>Spermatophyta</taxon>
        <taxon>Magnoliopsida</taxon>
        <taxon>eudicotyledons</taxon>
        <taxon>Gunneridae</taxon>
        <taxon>Pentapetalae</taxon>
        <taxon>asterids</taxon>
        <taxon>campanulids</taxon>
        <taxon>Escalloniales</taxon>
        <taxon>Escalloniaceae</taxon>
        <taxon>Escallonia</taxon>
    </lineage>
</organism>
<dbReference type="InterPro" id="IPR054722">
    <property type="entry name" value="PolX-like_BBD"/>
</dbReference>
<dbReference type="Pfam" id="PF22936">
    <property type="entry name" value="Pol_BBD"/>
    <property type="match status" value="1"/>
</dbReference>
<dbReference type="InterPro" id="IPR029472">
    <property type="entry name" value="Copia-like_N"/>
</dbReference>
<proteinExistence type="predicted"/>
<comment type="caution">
    <text evidence="4">The sequence shown here is derived from an EMBL/GenBank/DDBJ whole genome shotgun (WGS) entry which is preliminary data.</text>
</comment>
<dbReference type="PANTHER" id="PTHR34222">
    <property type="entry name" value="GAG_PRE-INTEGRS DOMAIN-CONTAINING PROTEIN"/>
    <property type="match status" value="1"/>
</dbReference>
<accession>A0AA88WIR8</accession>
<dbReference type="Pfam" id="PF14244">
    <property type="entry name" value="Retrotran_gag_3"/>
    <property type="match status" value="1"/>
</dbReference>
<sequence length="608" mass="67918">MAHGGDHLSQLSFQLTSHKLTGKNYLEWAQSVKLAIDGRGKLGHLTEDVRQPAAGDPSLSVWRSENSLIIAWLINSMEPTIGLNRDFDEVRSRILGKKPLPSLREAFSEIKREETKRKVMLTNPNPKPAVDVENSALVVKGNEYDNDKKIRPWCDHCKKSWHTRETCWKIHGKPPNWKKKNGSDNRAFQVSNEGNQGQQSTPEASLFTKEQLEHLYSLFQSPHFQVNPSCSLAQKGNFVSALLSIIPNQNNSWIIDSGATDRMTSCFHLFSTYTPCVGNKKIKIADGSLSAMAGTGSIVLSPSITLHNVLHVPKLSCNLFSISKLTNDLKCQANFYSSRCEFQEMVSGSMIGSARASGGLYFFEDRTNSGKHVQIPPENFTMADGPNFLINTELSGLNNEDLDPKSIGLSHDIDGNKNGATTGIEELLVYSRKKQIQRNETDASQYCQDSVPQTIQNSIEATCDTHNEPIHLNLPISESSQSESSMSDLDKPIARRKGIRKCIKYPIHSTNGKIVILIVYVDDIILTGDNIAEMERLKQCLASEFEIKDLGSLKFFLRMEIARSRKGIVVSQRKNVLDLLKETGMSGCRPVETPIDRTKNLEKTREIQ</sequence>
<evidence type="ECO:0008006" key="6">
    <source>
        <dbReference type="Google" id="ProtNLM"/>
    </source>
</evidence>
<dbReference type="AlphaFoldDB" id="A0AA88WIR8"/>
<dbReference type="Pfam" id="PF07727">
    <property type="entry name" value="RVT_2"/>
    <property type="match status" value="1"/>
</dbReference>
<name>A0AA88WIR8_9ASTE</name>
<feature type="domain" description="Retrovirus-related Pol polyprotein from transposon TNT 1-94-like beta-barrel" evidence="3">
    <location>
        <begin position="253"/>
        <end position="327"/>
    </location>
</feature>
<evidence type="ECO:0000259" key="1">
    <source>
        <dbReference type="Pfam" id="PF07727"/>
    </source>
</evidence>
<evidence type="ECO:0000259" key="3">
    <source>
        <dbReference type="Pfam" id="PF22936"/>
    </source>
</evidence>
<dbReference type="PANTHER" id="PTHR34222:SF40">
    <property type="match status" value="1"/>
</dbReference>
<dbReference type="EMBL" id="JAVXUP010000437">
    <property type="protein sequence ID" value="KAK3027903.1"/>
    <property type="molecule type" value="Genomic_DNA"/>
</dbReference>
<evidence type="ECO:0000259" key="2">
    <source>
        <dbReference type="Pfam" id="PF14244"/>
    </source>
</evidence>
<evidence type="ECO:0000313" key="4">
    <source>
        <dbReference type="EMBL" id="KAK3027903.1"/>
    </source>
</evidence>
<keyword evidence="5" id="KW-1185">Reference proteome</keyword>
<dbReference type="InterPro" id="IPR013103">
    <property type="entry name" value="RVT_2"/>
</dbReference>
<gene>
    <name evidence="4" type="ORF">RJ639_040280</name>
</gene>
<reference evidence="4" key="1">
    <citation type="submission" date="2022-12" db="EMBL/GenBank/DDBJ databases">
        <title>Draft genome assemblies for two species of Escallonia (Escalloniales).</title>
        <authorList>
            <person name="Chanderbali A."/>
            <person name="Dervinis C."/>
            <person name="Anghel I."/>
            <person name="Soltis D."/>
            <person name="Soltis P."/>
            <person name="Zapata F."/>
        </authorList>
    </citation>
    <scope>NUCLEOTIDE SEQUENCE</scope>
    <source>
        <strain evidence="4">UCBG64.0493</strain>
        <tissue evidence="4">Leaf</tissue>
    </source>
</reference>
<evidence type="ECO:0000313" key="5">
    <source>
        <dbReference type="Proteomes" id="UP001188597"/>
    </source>
</evidence>
<protein>
    <recommendedName>
        <fullName evidence="6">Reverse transcriptase Ty1/copia-type domain-containing protein</fullName>
    </recommendedName>
</protein>
<feature type="domain" description="Reverse transcriptase Ty1/copia-type" evidence="1">
    <location>
        <begin position="511"/>
        <end position="595"/>
    </location>
</feature>
<feature type="domain" description="Retrotransposon Copia-like N-terminal" evidence="2">
    <location>
        <begin position="10"/>
        <end position="45"/>
    </location>
</feature>